<evidence type="ECO:0000313" key="6">
    <source>
        <dbReference type="Proteomes" id="UP000663829"/>
    </source>
</evidence>
<proteinExistence type="predicted"/>
<evidence type="ECO:0000313" key="2">
    <source>
        <dbReference type="EMBL" id="CAF0942434.1"/>
    </source>
</evidence>
<dbReference type="EMBL" id="CAJNOQ010002158">
    <property type="protein sequence ID" value="CAF0942434.1"/>
    <property type="molecule type" value="Genomic_DNA"/>
</dbReference>
<feature type="chain" id="PRO_5035599788" evidence="1">
    <location>
        <begin position="20"/>
        <end position="224"/>
    </location>
</feature>
<dbReference type="Proteomes" id="UP000681722">
    <property type="component" value="Unassembled WGS sequence"/>
</dbReference>
<dbReference type="Proteomes" id="UP000677228">
    <property type="component" value="Unassembled WGS sequence"/>
</dbReference>
<dbReference type="OrthoDB" id="10035814at2759"/>
<feature type="signal peptide" evidence="1">
    <location>
        <begin position="1"/>
        <end position="19"/>
    </location>
</feature>
<evidence type="ECO:0000313" key="3">
    <source>
        <dbReference type="EMBL" id="CAF1075455.1"/>
    </source>
</evidence>
<accession>A0A814CI12</accession>
<reference evidence="2" key="1">
    <citation type="submission" date="2021-02" db="EMBL/GenBank/DDBJ databases">
        <authorList>
            <person name="Nowell W R."/>
        </authorList>
    </citation>
    <scope>NUCLEOTIDE SEQUENCE</scope>
</reference>
<comment type="caution">
    <text evidence="2">The sequence shown here is derived from an EMBL/GenBank/DDBJ whole genome shotgun (WGS) entry which is preliminary data.</text>
</comment>
<evidence type="ECO:0000313" key="4">
    <source>
        <dbReference type="EMBL" id="CAF3718250.1"/>
    </source>
</evidence>
<keyword evidence="6" id="KW-1185">Reference proteome</keyword>
<keyword evidence="1" id="KW-0732">Signal</keyword>
<dbReference type="EMBL" id="CAJNOK010008893">
    <property type="protein sequence ID" value="CAF1075455.1"/>
    <property type="molecule type" value="Genomic_DNA"/>
</dbReference>
<dbReference type="Proteomes" id="UP000682733">
    <property type="component" value="Unassembled WGS sequence"/>
</dbReference>
<organism evidence="2 6">
    <name type="scientific">Didymodactylos carnosus</name>
    <dbReference type="NCBI Taxonomy" id="1234261"/>
    <lineage>
        <taxon>Eukaryota</taxon>
        <taxon>Metazoa</taxon>
        <taxon>Spiralia</taxon>
        <taxon>Gnathifera</taxon>
        <taxon>Rotifera</taxon>
        <taxon>Eurotatoria</taxon>
        <taxon>Bdelloidea</taxon>
        <taxon>Philodinida</taxon>
        <taxon>Philodinidae</taxon>
        <taxon>Didymodactylos</taxon>
    </lineage>
</organism>
<dbReference type="EMBL" id="CAJOBA010008911">
    <property type="protein sequence ID" value="CAF3839339.1"/>
    <property type="molecule type" value="Genomic_DNA"/>
</dbReference>
<dbReference type="Proteomes" id="UP000663829">
    <property type="component" value="Unassembled WGS sequence"/>
</dbReference>
<dbReference type="EMBL" id="CAJOBC010002150">
    <property type="protein sequence ID" value="CAF3718250.1"/>
    <property type="molecule type" value="Genomic_DNA"/>
</dbReference>
<protein>
    <submittedName>
        <fullName evidence="2">Uncharacterized protein</fullName>
    </submittedName>
</protein>
<gene>
    <name evidence="2" type="ORF">GPM918_LOCUS10784</name>
    <name evidence="3" type="ORF">OVA965_LOCUS18106</name>
    <name evidence="4" type="ORF">SRO942_LOCUS10752</name>
    <name evidence="5" type="ORF">TMI583_LOCUS18120</name>
</gene>
<sequence>MYRILVTLSCFIFVVGTNGVSLNLPTSINENVIELARLMEQYSSLKPAAIQNHRPLAICQFIDNCCRAEDRSKAISLMVSSSPRKHNFTFPKVINTCTDSTALSKADQSCPSLQQFSSLPLVPDTDDPALRQFYNLRKKYNIERIQISKLMRHMRIICNNYEFYAFVCLSDKKSLQSCVGKVIQRIHDYGGYEAYYKYMIEIKQSLTNLNQQLVQLFVENRNTD</sequence>
<evidence type="ECO:0000313" key="5">
    <source>
        <dbReference type="EMBL" id="CAF3839339.1"/>
    </source>
</evidence>
<dbReference type="AlphaFoldDB" id="A0A814CI12"/>
<name>A0A814CI12_9BILA</name>
<evidence type="ECO:0000256" key="1">
    <source>
        <dbReference type="SAM" id="SignalP"/>
    </source>
</evidence>